<protein>
    <submittedName>
        <fullName evidence="2">Uncharacterized protein</fullName>
    </submittedName>
</protein>
<proteinExistence type="predicted"/>
<dbReference type="EMBL" id="JAWDKB010000008">
    <property type="protein sequence ID" value="MDV0444404.1"/>
    <property type="molecule type" value="Genomic_DNA"/>
</dbReference>
<reference evidence="2 3" key="1">
    <citation type="submission" date="2023-06" db="EMBL/GenBank/DDBJ databases">
        <title>Genome sequence of Methancorpusculaceae sp. Cs1.</title>
        <authorList>
            <person name="Protasov E."/>
            <person name="Platt K."/>
            <person name="Poehlein A."/>
            <person name="Daniel R."/>
            <person name="Brune A."/>
        </authorList>
    </citation>
    <scope>NUCLEOTIDE SEQUENCE [LARGE SCALE GENOMIC DNA]</scope>
    <source>
        <strain evidence="2 3">Cs1</strain>
    </source>
</reference>
<feature type="transmembrane region" description="Helical" evidence="1">
    <location>
        <begin position="88"/>
        <end position="111"/>
    </location>
</feature>
<sequence length="290" mass="32206">MAIQSLGQAFGWLVKTPLVWLSGIASAAILMLGWYLYTEIGVNTAISVVLVLSFVLPALFAGTYGLIAENSTSPSLFGKYAVHGYFRCLLPILLTILIAWVIWQFIAYLLMAFGMNLMASTQTAMFILIPIIFFCYFADVTAVVNKLRMFQSIKDSFLRVMNGSIFTAIFYLMNVMILIASSFVASFIWTVLAADQLMPLVSMTESEVLAMTPEEILALFASPEVIFATFVTISLCALILVPLLTVYKAVYFKKTSPIQLPTREEVAAATAAVAEQEGEYDEKGRWYKYK</sequence>
<evidence type="ECO:0000256" key="1">
    <source>
        <dbReference type="SAM" id="Phobius"/>
    </source>
</evidence>
<keyword evidence="3" id="KW-1185">Reference proteome</keyword>
<accession>A0AAE4MHM3</accession>
<gene>
    <name evidence="2" type="ORF">McpCs1_18130</name>
</gene>
<name>A0AAE4MHM3_9EURY</name>
<keyword evidence="1" id="KW-0472">Membrane</keyword>
<keyword evidence="1" id="KW-0812">Transmembrane</keyword>
<dbReference type="Proteomes" id="UP001283212">
    <property type="component" value="Unassembled WGS sequence"/>
</dbReference>
<feature type="transmembrane region" description="Helical" evidence="1">
    <location>
        <begin position="43"/>
        <end position="67"/>
    </location>
</feature>
<organism evidence="2 3">
    <name type="scientific">Methanorbis rubei</name>
    <dbReference type="NCBI Taxonomy" id="3028300"/>
    <lineage>
        <taxon>Archaea</taxon>
        <taxon>Methanobacteriati</taxon>
        <taxon>Methanobacteriota</taxon>
        <taxon>Stenosarchaea group</taxon>
        <taxon>Methanomicrobia</taxon>
        <taxon>Methanomicrobiales</taxon>
        <taxon>Methanocorpusculaceae</taxon>
        <taxon>Methanorbis</taxon>
    </lineage>
</organism>
<feature type="transmembrane region" description="Helical" evidence="1">
    <location>
        <begin position="225"/>
        <end position="247"/>
    </location>
</feature>
<feature type="transmembrane region" description="Helical" evidence="1">
    <location>
        <begin position="123"/>
        <end position="144"/>
    </location>
</feature>
<keyword evidence="1" id="KW-1133">Transmembrane helix</keyword>
<evidence type="ECO:0000313" key="3">
    <source>
        <dbReference type="Proteomes" id="UP001283212"/>
    </source>
</evidence>
<feature type="transmembrane region" description="Helical" evidence="1">
    <location>
        <begin position="12"/>
        <end position="37"/>
    </location>
</feature>
<evidence type="ECO:0000313" key="2">
    <source>
        <dbReference type="EMBL" id="MDV0444404.1"/>
    </source>
</evidence>
<dbReference type="AlphaFoldDB" id="A0AAE4MHM3"/>
<feature type="transmembrane region" description="Helical" evidence="1">
    <location>
        <begin position="165"/>
        <end position="192"/>
    </location>
</feature>
<comment type="caution">
    <text evidence="2">The sequence shown here is derived from an EMBL/GenBank/DDBJ whole genome shotgun (WGS) entry which is preliminary data.</text>
</comment>
<dbReference type="RefSeq" id="WP_338096902.1">
    <property type="nucleotide sequence ID" value="NZ_JAWDKB010000008.1"/>
</dbReference>